<reference evidence="6" key="2">
    <citation type="journal article" date="2023" name="Proc. Natl. Acad. Sci. U.S.A.">
        <title>A global phylogenomic analysis of the shiitake genus Lentinula.</title>
        <authorList>
            <person name="Sierra-Patev S."/>
            <person name="Min B."/>
            <person name="Naranjo-Ortiz M."/>
            <person name="Looney B."/>
            <person name="Konkel Z."/>
            <person name="Slot J.C."/>
            <person name="Sakamoto Y."/>
            <person name="Steenwyk J.L."/>
            <person name="Rokas A."/>
            <person name="Carro J."/>
            <person name="Camarero S."/>
            <person name="Ferreira P."/>
            <person name="Molpeceres G."/>
            <person name="Ruiz-Duenas F.J."/>
            <person name="Serrano A."/>
            <person name="Henrissat B."/>
            <person name="Drula E."/>
            <person name="Hughes K.W."/>
            <person name="Mata J.L."/>
            <person name="Ishikawa N.K."/>
            <person name="Vargas-Isla R."/>
            <person name="Ushijima S."/>
            <person name="Smith C.A."/>
            <person name="Donoghue J."/>
            <person name="Ahrendt S."/>
            <person name="Andreopoulos W."/>
            <person name="He G."/>
            <person name="LaButti K."/>
            <person name="Lipzen A."/>
            <person name="Ng V."/>
            <person name="Riley R."/>
            <person name="Sandor L."/>
            <person name="Barry K."/>
            <person name="Martinez A.T."/>
            <person name="Xiao Y."/>
            <person name="Gibbons J.G."/>
            <person name="Terashima K."/>
            <person name="Grigoriev I.V."/>
            <person name="Hibbett D."/>
        </authorList>
    </citation>
    <scope>NUCLEOTIDE SEQUENCE</scope>
    <source>
        <strain evidence="6">Sp2 HRB7682 ss15</strain>
    </source>
</reference>
<dbReference type="PROSITE" id="PS50865">
    <property type="entry name" value="ZF_MYND_2"/>
    <property type="match status" value="1"/>
</dbReference>
<dbReference type="AlphaFoldDB" id="A0A9W9ADJ5"/>
<keyword evidence="3" id="KW-0862">Zinc</keyword>
<evidence type="ECO:0000313" key="7">
    <source>
        <dbReference type="Proteomes" id="UP001150238"/>
    </source>
</evidence>
<dbReference type="GO" id="GO:0008270">
    <property type="term" value="F:zinc ion binding"/>
    <property type="evidence" value="ECO:0007669"/>
    <property type="project" value="UniProtKB-KW"/>
</dbReference>
<feature type="domain" description="MYND-type" evidence="5">
    <location>
        <begin position="402"/>
        <end position="441"/>
    </location>
</feature>
<dbReference type="Pfam" id="PF01753">
    <property type="entry name" value="zf-MYND"/>
    <property type="match status" value="1"/>
</dbReference>
<evidence type="ECO:0000256" key="4">
    <source>
        <dbReference type="PROSITE-ProRule" id="PRU00134"/>
    </source>
</evidence>
<dbReference type="EMBL" id="JANVFS010000015">
    <property type="protein sequence ID" value="KAJ4480377.1"/>
    <property type="molecule type" value="Genomic_DNA"/>
</dbReference>
<reference evidence="6" key="1">
    <citation type="submission" date="2022-08" db="EMBL/GenBank/DDBJ databases">
        <authorList>
            <consortium name="DOE Joint Genome Institute"/>
            <person name="Min B."/>
            <person name="Riley R."/>
            <person name="Sierra-Patev S."/>
            <person name="Naranjo-Ortiz M."/>
            <person name="Looney B."/>
            <person name="Konkel Z."/>
            <person name="Slot J.C."/>
            <person name="Sakamoto Y."/>
            <person name="Steenwyk J.L."/>
            <person name="Rokas A."/>
            <person name="Carro J."/>
            <person name="Camarero S."/>
            <person name="Ferreira P."/>
            <person name="Molpeceres G."/>
            <person name="Ruiz-Duenas F.J."/>
            <person name="Serrano A."/>
            <person name="Henrissat B."/>
            <person name="Drula E."/>
            <person name="Hughes K.W."/>
            <person name="Mata J.L."/>
            <person name="Ishikawa N.K."/>
            <person name="Vargas-Isla R."/>
            <person name="Ushijima S."/>
            <person name="Smith C.A."/>
            <person name="Ahrendt S."/>
            <person name="Andreopoulos W."/>
            <person name="He G."/>
            <person name="Labutti K."/>
            <person name="Lipzen A."/>
            <person name="Ng V."/>
            <person name="Sandor L."/>
            <person name="Barry K."/>
            <person name="Martinez A.T."/>
            <person name="Xiao Y."/>
            <person name="Gibbons J.G."/>
            <person name="Terashima K."/>
            <person name="Hibbett D.S."/>
            <person name="Grigoriev I.V."/>
        </authorList>
    </citation>
    <scope>NUCLEOTIDE SEQUENCE</scope>
    <source>
        <strain evidence="6">Sp2 HRB7682 ss15</strain>
    </source>
</reference>
<proteinExistence type="predicted"/>
<organism evidence="6 7">
    <name type="scientific">Lentinula lateritia</name>
    <dbReference type="NCBI Taxonomy" id="40482"/>
    <lineage>
        <taxon>Eukaryota</taxon>
        <taxon>Fungi</taxon>
        <taxon>Dikarya</taxon>
        <taxon>Basidiomycota</taxon>
        <taxon>Agaricomycotina</taxon>
        <taxon>Agaricomycetes</taxon>
        <taxon>Agaricomycetidae</taxon>
        <taxon>Agaricales</taxon>
        <taxon>Marasmiineae</taxon>
        <taxon>Omphalotaceae</taxon>
        <taxon>Lentinula</taxon>
    </lineage>
</organism>
<dbReference type="Proteomes" id="UP001150238">
    <property type="component" value="Unassembled WGS sequence"/>
</dbReference>
<protein>
    <recommendedName>
        <fullName evidence="5">MYND-type domain-containing protein</fullName>
    </recommendedName>
</protein>
<evidence type="ECO:0000256" key="3">
    <source>
        <dbReference type="ARBA" id="ARBA00022833"/>
    </source>
</evidence>
<evidence type="ECO:0000313" key="6">
    <source>
        <dbReference type="EMBL" id="KAJ4480377.1"/>
    </source>
</evidence>
<sequence>MPKPTKLPKHVMSSLRKAPPAVLPLPSEKLLSPCNRALESLETLINTLPDSIPIITDNASPITRWIKYFLRVAAMSIDQNVYSNLFDNLALSLKAIFQLLICLLDSESQPENALFVSGIKETRSITEYAQIFASLWFFCLTKADNDIFRDAHLTQRSLIAPLGEEFHVKFVSALPLETIPTCLSNLTRVLASSPTQTIYDLGVDLYYVNDLTQYVCLIASDFMGKHAPVARNTAIIPLISALKFLESPSSSHPSKVSKLKARMKKAYLESIKWCLIAIADTLDGDSAGAYAQALKHSVLVVVLRGFQILVSNHEYWSNVHDSLIDLPVAMLEKMNRFSIHRSVGRGIVKGVEEVLKEGIDVPRELGMRDHWVKLQRLAESGVFKEREKVFKDSLKAYSLCRNGKCPNKRMDIPMLCSGCQLACYCSAKCQKAHWPEHKESCRSTSKVLKDSTRSLASATIIDQEYFGAVIEQDSVLLSVELKEALNAYLSANPELLPTFEQLTVELKYDQTPPSINIRRRNESDHTCIGGEGGKSLRNAPYILKGIIPVGSMYRDMEMVFKMHFEFPQGRAM</sequence>
<gene>
    <name evidence="6" type="ORF">C8J55DRAFT_62517</name>
</gene>
<accession>A0A9W9ADJ5</accession>
<keyword evidence="1" id="KW-0479">Metal-binding</keyword>
<evidence type="ECO:0000256" key="1">
    <source>
        <dbReference type="ARBA" id="ARBA00022723"/>
    </source>
</evidence>
<keyword evidence="2 4" id="KW-0863">Zinc-finger</keyword>
<comment type="caution">
    <text evidence="6">The sequence shown here is derived from an EMBL/GenBank/DDBJ whole genome shotgun (WGS) entry which is preliminary data.</text>
</comment>
<evidence type="ECO:0000259" key="5">
    <source>
        <dbReference type="PROSITE" id="PS50865"/>
    </source>
</evidence>
<dbReference type="Gene3D" id="6.10.140.2220">
    <property type="match status" value="1"/>
</dbReference>
<dbReference type="SUPFAM" id="SSF144232">
    <property type="entry name" value="HIT/MYND zinc finger-like"/>
    <property type="match status" value="1"/>
</dbReference>
<name>A0A9W9ADJ5_9AGAR</name>
<dbReference type="InterPro" id="IPR002893">
    <property type="entry name" value="Znf_MYND"/>
</dbReference>
<evidence type="ECO:0000256" key="2">
    <source>
        <dbReference type="ARBA" id="ARBA00022771"/>
    </source>
</evidence>